<evidence type="ECO:0000256" key="1">
    <source>
        <dbReference type="SAM" id="Phobius"/>
    </source>
</evidence>
<dbReference type="PANTHER" id="PTHR43031:SF1">
    <property type="entry name" value="PYRIDINE NUCLEOTIDE-DISULPHIDE OXIDOREDUCTASE"/>
    <property type="match status" value="1"/>
</dbReference>
<evidence type="ECO:0000313" key="4">
    <source>
        <dbReference type="Proteomes" id="UP000036356"/>
    </source>
</evidence>
<dbReference type="PROSITE" id="PS50206">
    <property type="entry name" value="RHODANESE_3"/>
    <property type="match status" value="1"/>
</dbReference>
<dbReference type="RefSeq" id="WP_047808522.1">
    <property type="nucleotide sequence ID" value="NZ_LDZY01000002.1"/>
</dbReference>
<evidence type="ECO:0000259" key="2">
    <source>
        <dbReference type="PROSITE" id="PS50206"/>
    </source>
</evidence>
<dbReference type="Gene3D" id="3.40.250.10">
    <property type="entry name" value="Rhodanese-like domain"/>
    <property type="match status" value="1"/>
</dbReference>
<dbReference type="Pfam" id="PF00581">
    <property type="entry name" value="Rhodanese"/>
    <property type="match status" value="1"/>
</dbReference>
<name>A0A0J1IRS3_9FIRM</name>
<dbReference type="SMART" id="SM00450">
    <property type="entry name" value="RHOD"/>
    <property type="match status" value="1"/>
</dbReference>
<keyword evidence="3" id="KW-0548">Nucleotidyltransferase</keyword>
<dbReference type="PATRIC" id="fig|476652.3.peg.594"/>
<dbReference type="PANTHER" id="PTHR43031">
    <property type="entry name" value="FAD-DEPENDENT OXIDOREDUCTASE"/>
    <property type="match status" value="1"/>
</dbReference>
<proteinExistence type="predicted"/>
<accession>A0A0J1IRS3</accession>
<dbReference type="InterPro" id="IPR036873">
    <property type="entry name" value="Rhodanese-like_dom_sf"/>
</dbReference>
<gene>
    <name evidence="3" type="primary">moeZ</name>
    <name evidence="3" type="ORF">DEAC_c05830</name>
</gene>
<dbReference type="GO" id="GO:0016779">
    <property type="term" value="F:nucleotidyltransferase activity"/>
    <property type="evidence" value="ECO:0007669"/>
    <property type="project" value="UniProtKB-KW"/>
</dbReference>
<dbReference type="STRING" id="476652.DEAC_c05830"/>
<feature type="transmembrane region" description="Helical" evidence="1">
    <location>
        <begin position="6"/>
        <end position="22"/>
    </location>
</feature>
<feature type="domain" description="Rhodanese" evidence="2">
    <location>
        <begin position="43"/>
        <end position="129"/>
    </location>
</feature>
<keyword evidence="1" id="KW-1133">Transmembrane helix</keyword>
<keyword evidence="1" id="KW-0812">Transmembrane</keyword>
<keyword evidence="4" id="KW-1185">Reference proteome</keyword>
<dbReference type="Proteomes" id="UP000036356">
    <property type="component" value="Unassembled WGS sequence"/>
</dbReference>
<sequence length="132" mass="15087">MNPTITISIIVGVIIIWLYGKYSDKEVNKLRIDPSEAKKRLDTEKDIILLDVRTEREYVENHIPRSTLIPLNVLAREAGQKLPNKQAVIFVYCRSGNRSKAAVKMLLKLGYSNVYNLGGIIRWPYRTVSGKK</sequence>
<dbReference type="InterPro" id="IPR050229">
    <property type="entry name" value="GlpE_sulfurtransferase"/>
</dbReference>
<dbReference type="EMBL" id="LDZY01000002">
    <property type="protein sequence ID" value="KLU67371.1"/>
    <property type="molecule type" value="Genomic_DNA"/>
</dbReference>
<dbReference type="InterPro" id="IPR001763">
    <property type="entry name" value="Rhodanese-like_dom"/>
</dbReference>
<evidence type="ECO:0000313" key="3">
    <source>
        <dbReference type="EMBL" id="KLU67371.1"/>
    </source>
</evidence>
<comment type="caution">
    <text evidence="3">The sequence shown here is derived from an EMBL/GenBank/DDBJ whole genome shotgun (WGS) entry which is preliminary data.</text>
</comment>
<organism evidence="3 4">
    <name type="scientific">Desulfosporosinus acididurans</name>
    <dbReference type="NCBI Taxonomy" id="476652"/>
    <lineage>
        <taxon>Bacteria</taxon>
        <taxon>Bacillati</taxon>
        <taxon>Bacillota</taxon>
        <taxon>Clostridia</taxon>
        <taxon>Eubacteriales</taxon>
        <taxon>Desulfitobacteriaceae</taxon>
        <taxon>Desulfosporosinus</taxon>
    </lineage>
</organism>
<keyword evidence="1" id="KW-0472">Membrane</keyword>
<keyword evidence="3" id="KW-0808">Transferase</keyword>
<protein>
    <submittedName>
        <fullName evidence="3">Putative adenylyltransferase/sulfurtransferase MoeZ</fullName>
    </submittedName>
</protein>
<dbReference type="CDD" id="cd00158">
    <property type="entry name" value="RHOD"/>
    <property type="match status" value="1"/>
</dbReference>
<dbReference type="SUPFAM" id="SSF52821">
    <property type="entry name" value="Rhodanese/Cell cycle control phosphatase"/>
    <property type="match status" value="1"/>
</dbReference>
<dbReference type="AlphaFoldDB" id="A0A0J1IRS3"/>
<reference evidence="3 4" key="1">
    <citation type="submission" date="2015-06" db="EMBL/GenBank/DDBJ databases">
        <title>Draft genome of the moderately acidophilic sulfate reducer Candidatus Desulfosporosinus acididurans strain M1.</title>
        <authorList>
            <person name="Poehlein A."/>
            <person name="Petzsch P."/>
            <person name="Johnson B.D."/>
            <person name="Schloemann M."/>
            <person name="Daniel R."/>
            <person name="Muehling M."/>
        </authorList>
    </citation>
    <scope>NUCLEOTIDE SEQUENCE [LARGE SCALE GENOMIC DNA]</scope>
    <source>
        <strain evidence="3 4">M1</strain>
    </source>
</reference>